<protein>
    <submittedName>
        <fullName evidence="2">Uncharacterized protein</fullName>
    </submittedName>
</protein>
<keyword evidence="3" id="KW-1185">Reference proteome</keyword>
<evidence type="ECO:0000313" key="3">
    <source>
        <dbReference type="Proteomes" id="UP001497482"/>
    </source>
</evidence>
<name>A0AAV2LDV7_KNICA</name>
<organism evidence="2 3">
    <name type="scientific">Knipowitschia caucasica</name>
    <name type="common">Caucasian dwarf goby</name>
    <name type="synonym">Pomatoschistus caucasicus</name>
    <dbReference type="NCBI Taxonomy" id="637954"/>
    <lineage>
        <taxon>Eukaryota</taxon>
        <taxon>Metazoa</taxon>
        <taxon>Chordata</taxon>
        <taxon>Craniata</taxon>
        <taxon>Vertebrata</taxon>
        <taxon>Euteleostomi</taxon>
        <taxon>Actinopterygii</taxon>
        <taxon>Neopterygii</taxon>
        <taxon>Teleostei</taxon>
        <taxon>Neoteleostei</taxon>
        <taxon>Acanthomorphata</taxon>
        <taxon>Gobiaria</taxon>
        <taxon>Gobiiformes</taxon>
        <taxon>Gobioidei</taxon>
        <taxon>Gobiidae</taxon>
        <taxon>Gobiinae</taxon>
        <taxon>Knipowitschia</taxon>
    </lineage>
</organism>
<evidence type="ECO:0000313" key="2">
    <source>
        <dbReference type="EMBL" id="CAL1597759.1"/>
    </source>
</evidence>
<reference evidence="2 3" key="1">
    <citation type="submission" date="2024-04" db="EMBL/GenBank/DDBJ databases">
        <authorList>
            <person name="Waldvogel A.-M."/>
            <person name="Schoenle A."/>
        </authorList>
    </citation>
    <scope>NUCLEOTIDE SEQUENCE [LARGE SCALE GENOMIC DNA]</scope>
</reference>
<sequence>MAIRQVFSEDLTLSASVQHPPHFLYISDFSTPLVQSSNHKRLGKWLHATPKHISTLSHIPLTQQGSAPVRAPPNHTSASYPRASSHGSNKVHKNRLSFSLSPTASRSKSLSQLLPPLSPRVPLSYLSFRQLLLTTLKTPLTHTYDYHYPESMSHHRFLPYSIATTILQAGCFPLRSILSSLTSSPPKLTFFPLLIPCSINLAIENAYCLPRYGRILLLLPESTLIHRLPAISHHLITSSLIYEPVTDQPTYTLSSRVPASTKSLCSRHHDSSLISPPGACQALSPLIPQLLITTILPFPSQYSSSRHFHKNASRSSALPHLPRSYSAWFTNPSSCAALSPPHFFRPTPSRQSPSLPFINHLSTAAQGFTQPFSQTPSHPR</sequence>
<accession>A0AAV2LDV7</accession>
<evidence type="ECO:0000256" key="1">
    <source>
        <dbReference type="SAM" id="MobiDB-lite"/>
    </source>
</evidence>
<gene>
    <name evidence="2" type="ORF">KC01_LOCUS26244</name>
</gene>
<proteinExistence type="predicted"/>
<dbReference type="EMBL" id="OZ035844">
    <property type="protein sequence ID" value="CAL1597759.1"/>
    <property type="molecule type" value="Genomic_DNA"/>
</dbReference>
<dbReference type="Proteomes" id="UP001497482">
    <property type="component" value="Chromosome 22"/>
</dbReference>
<dbReference type="AlphaFoldDB" id="A0AAV2LDV7"/>
<feature type="region of interest" description="Disordered" evidence="1">
    <location>
        <begin position="63"/>
        <end position="92"/>
    </location>
</feature>